<evidence type="ECO:0000256" key="1">
    <source>
        <dbReference type="ARBA" id="ARBA00001971"/>
    </source>
</evidence>
<evidence type="ECO:0000256" key="2">
    <source>
        <dbReference type="ARBA" id="ARBA00010617"/>
    </source>
</evidence>
<dbReference type="PANTHER" id="PTHR24305:SF232">
    <property type="entry name" value="P450, PUTATIVE (EUROFUNG)-RELATED"/>
    <property type="match status" value="1"/>
</dbReference>
<dbReference type="EMBL" id="JAPVEB010000005">
    <property type="protein sequence ID" value="KAJ5264206.1"/>
    <property type="molecule type" value="Genomic_DNA"/>
</dbReference>
<dbReference type="PRINTS" id="PR00385">
    <property type="entry name" value="P450"/>
</dbReference>
<keyword evidence="3 6" id="KW-0479">Metal-binding</keyword>
<dbReference type="PROSITE" id="PS00086">
    <property type="entry name" value="CYTOCHROME_P450"/>
    <property type="match status" value="1"/>
</dbReference>
<comment type="similarity">
    <text evidence="2 6">Belongs to the cytochrome P450 family.</text>
</comment>
<gene>
    <name evidence="8" type="ORF">N7505_008127</name>
</gene>
<sequence>MAIISEALISVWSNLPAILVTLALFHFTRNYLKPGVTSIPGPLLAKITNLWRFIDVANGRAEVTLHNLHQKHGDYVRLGPNVVSVRNLDALKTIYGINKGYEKVSPSCKKLIGLSANIPKTHFYSVQQQLAKGRPTPTLFSTTDENFHAAIKRPVSSAYSMSTLTEFEPFVDRTIHTLFGKLDEFVAEAKVCDIAAWLQYYAFDVIGELTFSKPLGFLEKGNDVDGIIVALEHMLDYSGKVGIATDELIRSRDRLGRCHGLTTFSSRTHSGAFSEGDRPGAVARFARARLDERLNQQRTSPAAKTHKDFLDRFLEAKKEHPTIVNDNQVFSYTISNMNAGSDTTAISLRAILYYTLKDRRASMKLHQELTMALEENRISLPVSWKQSQEQLPYLDAVIKEALRLHPAVGLMLERVVPAEGLQLPDGPFLPAGTIVGANPWIIHRHRIFGEDVESFVPERWLKMNTESEADFQDRKQKMLRATFTFGAGPRTCIGKNISLLEIYKLIPSLFLRYKVELNDPSAEWEIVNAWFVRQKNMDVRLRYSVIA</sequence>
<dbReference type="Gene3D" id="1.10.630.10">
    <property type="entry name" value="Cytochrome P450"/>
    <property type="match status" value="1"/>
</dbReference>
<comment type="caution">
    <text evidence="8">The sequence shown here is derived from an EMBL/GenBank/DDBJ whole genome shotgun (WGS) entry which is preliminary data.</text>
</comment>
<evidence type="ECO:0000256" key="3">
    <source>
        <dbReference type="ARBA" id="ARBA00022723"/>
    </source>
</evidence>
<keyword evidence="9" id="KW-1185">Reference proteome</keyword>
<dbReference type="Proteomes" id="UP001220256">
    <property type="component" value="Unassembled WGS sequence"/>
</dbReference>
<keyword evidence="6" id="KW-0349">Heme</keyword>
<evidence type="ECO:0000313" key="8">
    <source>
        <dbReference type="EMBL" id="KAJ5264206.1"/>
    </source>
</evidence>
<dbReference type="PANTHER" id="PTHR24305">
    <property type="entry name" value="CYTOCHROME P450"/>
    <property type="match status" value="1"/>
</dbReference>
<comment type="cofactor">
    <cofactor evidence="1">
        <name>heme</name>
        <dbReference type="ChEBI" id="CHEBI:30413"/>
    </cofactor>
</comment>
<evidence type="ECO:0000256" key="6">
    <source>
        <dbReference type="RuleBase" id="RU000461"/>
    </source>
</evidence>
<dbReference type="InterPro" id="IPR050121">
    <property type="entry name" value="Cytochrome_P450_monoxygenase"/>
</dbReference>
<dbReference type="PRINTS" id="PR00463">
    <property type="entry name" value="EP450I"/>
</dbReference>
<dbReference type="InterPro" id="IPR001128">
    <property type="entry name" value="Cyt_P450"/>
</dbReference>
<dbReference type="InterPro" id="IPR036396">
    <property type="entry name" value="Cyt_P450_sf"/>
</dbReference>
<keyword evidence="4 6" id="KW-0560">Oxidoreductase</keyword>
<dbReference type="Pfam" id="PF00067">
    <property type="entry name" value="p450"/>
    <property type="match status" value="1"/>
</dbReference>
<keyword evidence="6" id="KW-0503">Monooxygenase</keyword>
<accession>A0ABQ8WCS8</accession>
<dbReference type="InterPro" id="IPR017972">
    <property type="entry name" value="Cyt_P450_CS"/>
</dbReference>
<dbReference type="InterPro" id="IPR002401">
    <property type="entry name" value="Cyt_P450_E_grp-I"/>
</dbReference>
<dbReference type="SUPFAM" id="SSF48264">
    <property type="entry name" value="Cytochrome P450"/>
    <property type="match status" value="1"/>
</dbReference>
<keyword evidence="7" id="KW-1133">Transmembrane helix</keyword>
<keyword evidence="5 6" id="KW-0408">Iron</keyword>
<evidence type="ECO:0000256" key="4">
    <source>
        <dbReference type="ARBA" id="ARBA00023002"/>
    </source>
</evidence>
<keyword evidence="7" id="KW-0472">Membrane</keyword>
<evidence type="ECO:0000256" key="5">
    <source>
        <dbReference type="ARBA" id="ARBA00023004"/>
    </source>
</evidence>
<feature type="transmembrane region" description="Helical" evidence="7">
    <location>
        <begin position="7"/>
        <end position="27"/>
    </location>
</feature>
<evidence type="ECO:0000313" key="9">
    <source>
        <dbReference type="Proteomes" id="UP001220256"/>
    </source>
</evidence>
<evidence type="ECO:0008006" key="10">
    <source>
        <dbReference type="Google" id="ProtNLM"/>
    </source>
</evidence>
<keyword evidence="7" id="KW-0812">Transmembrane</keyword>
<dbReference type="CDD" id="cd11060">
    <property type="entry name" value="CYP57A1-like"/>
    <property type="match status" value="1"/>
</dbReference>
<reference evidence="8 9" key="1">
    <citation type="journal article" date="2023" name="IMA Fungus">
        <title>Comparative genomic study of the Penicillium genus elucidates a diverse pangenome and 15 lateral gene transfer events.</title>
        <authorList>
            <person name="Petersen C."/>
            <person name="Sorensen T."/>
            <person name="Nielsen M.R."/>
            <person name="Sondergaard T.E."/>
            <person name="Sorensen J.L."/>
            <person name="Fitzpatrick D.A."/>
            <person name="Frisvad J.C."/>
            <person name="Nielsen K.L."/>
        </authorList>
    </citation>
    <scope>NUCLEOTIDE SEQUENCE [LARGE SCALE GENOMIC DNA]</scope>
    <source>
        <strain evidence="8 9">IBT 3361</strain>
    </source>
</reference>
<evidence type="ECO:0000256" key="7">
    <source>
        <dbReference type="SAM" id="Phobius"/>
    </source>
</evidence>
<organism evidence="8 9">
    <name type="scientific">Penicillium chrysogenum</name>
    <name type="common">Penicillium notatum</name>
    <dbReference type="NCBI Taxonomy" id="5076"/>
    <lineage>
        <taxon>Eukaryota</taxon>
        <taxon>Fungi</taxon>
        <taxon>Dikarya</taxon>
        <taxon>Ascomycota</taxon>
        <taxon>Pezizomycotina</taxon>
        <taxon>Eurotiomycetes</taxon>
        <taxon>Eurotiomycetidae</taxon>
        <taxon>Eurotiales</taxon>
        <taxon>Aspergillaceae</taxon>
        <taxon>Penicillium</taxon>
        <taxon>Penicillium chrysogenum species complex</taxon>
    </lineage>
</organism>
<name>A0ABQ8WCS8_PENCH</name>
<proteinExistence type="inferred from homology"/>
<protein>
    <recommendedName>
        <fullName evidence="10">Pisatin demethylase</fullName>
    </recommendedName>
</protein>